<evidence type="ECO:0000313" key="2">
    <source>
        <dbReference type="EMBL" id="AGT09455.1"/>
    </source>
</evidence>
<keyword evidence="3" id="KW-1185">Reference proteome</keyword>
<feature type="transmembrane region" description="Helical" evidence="1">
    <location>
        <begin position="90"/>
        <end position="112"/>
    </location>
</feature>
<keyword evidence="1" id="KW-1133">Transmembrane helix</keyword>
<protein>
    <recommendedName>
        <fullName evidence="4">VanZ-like domain-containing protein</fullName>
    </recommendedName>
</protein>
<dbReference type="OrthoDB" id="7779190at2"/>
<keyword evidence="1" id="KW-0472">Membrane</keyword>
<feature type="transmembrane region" description="Helical" evidence="1">
    <location>
        <begin position="18"/>
        <end position="39"/>
    </location>
</feature>
<evidence type="ECO:0000256" key="1">
    <source>
        <dbReference type="SAM" id="Phobius"/>
    </source>
</evidence>
<dbReference type="PATRIC" id="fig|1367847.3.peg.2384"/>
<dbReference type="STRING" id="1367847.JCM7686_2385"/>
<organism evidence="2 3">
    <name type="scientific">Paracoccus aminophilus JCM 7686</name>
    <dbReference type="NCBI Taxonomy" id="1367847"/>
    <lineage>
        <taxon>Bacteria</taxon>
        <taxon>Pseudomonadati</taxon>
        <taxon>Pseudomonadota</taxon>
        <taxon>Alphaproteobacteria</taxon>
        <taxon>Rhodobacterales</taxon>
        <taxon>Paracoccaceae</taxon>
        <taxon>Paracoccus</taxon>
    </lineage>
</organism>
<evidence type="ECO:0000313" key="3">
    <source>
        <dbReference type="Proteomes" id="UP000015480"/>
    </source>
</evidence>
<dbReference type="KEGG" id="pami:JCM7686_2385"/>
<name>S5Y176_PARAH</name>
<gene>
    <name evidence="2" type="ORF">JCM7686_2385</name>
</gene>
<dbReference type="Proteomes" id="UP000015480">
    <property type="component" value="Chromosome"/>
</dbReference>
<dbReference type="RefSeq" id="WP_020951093.1">
    <property type="nucleotide sequence ID" value="NC_022041.1"/>
</dbReference>
<evidence type="ECO:0008006" key="4">
    <source>
        <dbReference type="Google" id="ProtNLM"/>
    </source>
</evidence>
<proteinExistence type="predicted"/>
<keyword evidence="1" id="KW-0812">Transmembrane</keyword>
<feature type="transmembrane region" description="Helical" evidence="1">
    <location>
        <begin position="46"/>
        <end position="70"/>
    </location>
</feature>
<accession>S5Y176</accession>
<reference evidence="2 3" key="1">
    <citation type="journal article" date="2014" name="BMC Genomics">
        <title>Architecture and functions of a multipartite genome of the methylotrophic bacterium Paracoccus aminophilus JCM 7686, containing primary and secondary chromids.</title>
        <authorList>
            <person name="Dziewit L."/>
            <person name="Czarnecki J."/>
            <person name="Wibberg D."/>
            <person name="Radlinska M."/>
            <person name="Mrozek P."/>
            <person name="Szymczak M."/>
            <person name="Schluter A."/>
            <person name="Puhler A."/>
            <person name="Bartosik D."/>
        </authorList>
    </citation>
    <scope>NUCLEOTIDE SEQUENCE [LARGE SCALE GENOMIC DNA]</scope>
    <source>
        <strain evidence="2">JCM 7686</strain>
    </source>
</reference>
<dbReference type="AlphaFoldDB" id="S5Y176"/>
<sequence>MIEIIRELLTPEDHTDPYVWAAVFVAHAAIGVALWALLAGLTRRPLLWAAALYAAFEALQATVAGELLFWDSALDWTGVMLGAALASSLWAQRLGRASAAIIATLAIAVAGWRKRE</sequence>
<dbReference type="EMBL" id="CP006650">
    <property type="protein sequence ID" value="AGT09455.1"/>
    <property type="molecule type" value="Genomic_DNA"/>
</dbReference>
<dbReference type="HOGENOM" id="CLU_2131026_0_0_5"/>
<dbReference type="eggNOG" id="ENOG50314JE">
    <property type="taxonomic scope" value="Bacteria"/>
</dbReference>